<dbReference type="Proteomes" id="UP000653305">
    <property type="component" value="Unassembled WGS sequence"/>
</dbReference>
<accession>A0A830CHY9</accession>
<dbReference type="GO" id="GO:0008270">
    <property type="term" value="F:zinc ion binding"/>
    <property type="evidence" value="ECO:0007669"/>
    <property type="project" value="UniProtKB-KW"/>
</dbReference>
<dbReference type="SUPFAM" id="SSF48371">
    <property type="entry name" value="ARM repeat"/>
    <property type="match status" value="1"/>
</dbReference>
<dbReference type="SUPFAM" id="SSF57850">
    <property type="entry name" value="RING/U-box"/>
    <property type="match status" value="1"/>
</dbReference>
<organism evidence="8 9">
    <name type="scientific">Phtheirospermum japonicum</name>
    <dbReference type="NCBI Taxonomy" id="374723"/>
    <lineage>
        <taxon>Eukaryota</taxon>
        <taxon>Viridiplantae</taxon>
        <taxon>Streptophyta</taxon>
        <taxon>Embryophyta</taxon>
        <taxon>Tracheophyta</taxon>
        <taxon>Spermatophyta</taxon>
        <taxon>Magnoliopsida</taxon>
        <taxon>eudicotyledons</taxon>
        <taxon>Gunneridae</taxon>
        <taxon>Pentapetalae</taxon>
        <taxon>asterids</taxon>
        <taxon>lamiids</taxon>
        <taxon>Lamiales</taxon>
        <taxon>Orobanchaceae</taxon>
        <taxon>Orobanchaceae incertae sedis</taxon>
        <taxon>Phtheirospermum</taxon>
    </lineage>
</organism>
<reference evidence="8" key="1">
    <citation type="submission" date="2020-07" db="EMBL/GenBank/DDBJ databases">
        <title>Ethylene signaling mediates host invasion by parasitic plants.</title>
        <authorList>
            <person name="Yoshida S."/>
        </authorList>
    </citation>
    <scope>NUCLEOTIDE SEQUENCE</scope>
    <source>
        <strain evidence="8">Okayama</strain>
    </source>
</reference>
<dbReference type="InterPro" id="IPR013083">
    <property type="entry name" value="Znf_RING/FYVE/PHD"/>
</dbReference>
<name>A0A830CHY9_9LAMI</name>
<dbReference type="GO" id="GO:0005634">
    <property type="term" value="C:nucleus"/>
    <property type="evidence" value="ECO:0007669"/>
    <property type="project" value="TreeGrafter"/>
</dbReference>
<keyword evidence="6" id="KW-0472">Membrane</keyword>
<dbReference type="OrthoDB" id="902312at2759"/>
<evidence type="ECO:0000313" key="9">
    <source>
        <dbReference type="Proteomes" id="UP000653305"/>
    </source>
</evidence>
<dbReference type="GO" id="GO:0061630">
    <property type="term" value="F:ubiquitin protein ligase activity"/>
    <property type="evidence" value="ECO:0007669"/>
    <property type="project" value="TreeGrafter"/>
</dbReference>
<dbReference type="InterPro" id="IPR001841">
    <property type="entry name" value="Znf_RING"/>
</dbReference>
<dbReference type="InterPro" id="IPR051834">
    <property type="entry name" value="RING_finger_E3_ligase"/>
</dbReference>
<evidence type="ECO:0000256" key="5">
    <source>
        <dbReference type="SAM" id="MobiDB-lite"/>
    </source>
</evidence>
<feature type="transmembrane region" description="Helical" evidence="6">
    <location>
        <begin position="276"/>
        <end position="304"/>
    </location>
</feature>
<protein>
    <submittedName>
        <fullName evidence="8">E3 ubiquitin protein ligase rie1</fullName>
    </submittedName>
</protein>
<dbReference type="PANTHER" id="PTHR45931">
    <property type="entry name" value="SI:CH211-59O9.10"/>
    <property type="match status" value="1"/>
</dbReference>
<feature type="region of interest" description="Disordered" evidence="5">
    <location>
        <begin position="243"/>
        <end position="272"/>
    </location>
</feature>
<evidence type="ECO:0000256" key="6">
    <source>
        <dbReference type="SAM" id="Phobius"/>
    </source>
</evidence>
<sequence>MGSRPGYEYRYRFWTSNWILGLDKNQKVITRSSTFSLEIRTDFILKKRNGAEEIMESERFGSTLKIFCGRDLVERHMRYRLEEYWMSDDEIRGLAQGVFDFANRLAALDQNLCLPKFPVYVDIEVYTVQLEGEPLDVTMDRLITPDRLIPLHVWPISTVGSKAAIDVDFQGYLVNDLTRIRVQDVDQGLTLMDECSICLRAPMIGAQISSLPCNHTFHNGCIVRWLLKRKLCPICRFKIVEEEEEEEEDDDDDDDDDEDEDEEEEEEEEVEDEDRLFALLVVYITLEAYFCSISLTFIFIYLVVHG</sequence>
<dbReference type="GO" id="GO:0006511">
    <property type="term" value="P:ubiquitin-dependent protein catabolic process"/>
    <property type="evidence" value="ECO:0007669"/>
    <property type="project" value="TreeGrafter"/>
</dbReference>
<dbReference type="PROSITE" id="PS50089">
    <property type="entry name" value="ZF_RING_2"/>
    <property type="match status" value="1"/>
</dbReference>
<feature type="domain" description="RING-type" evidence="7">
    <location>
        <begin position="195"/>
        <end position="236"/>
    </location>
</feature>
<dbReference type="AlphaFoldDB" id="A0A830CHY9"/>
<evidence type="ECO:0000256" key="3">
    <source>
        <dbReference type="ARBA" id="ARBA00022833"/>
    </source>
</evidence>
<evidence type="ECO:0000259" key="7">
    <source>
        <dbReference type="PROSITE" id="PS50089"/>
    </source>
</evidence>
<dbReference type="Gene3D" id="3.30.40.10">
    <property type="entry name" value="Zinc/RING finger domain, C3HC4 (zinc finger)"/>
    <property type="match status" value="1"/>
</dbReference>
<evidence type="ECO:0000256" key="1">
    <source>
        <dbReference type="ARBA" id="ARBA00022723"/>
    </source>
</evidence>
<gene>
    <name evidence="8" type="ORF">PHJA_001692600</name>
</gene>
<keyword evidence="9" id="KW-1185">Reference proteome</keyword>
<comment type="caution">
    <text evidence="8">The sequence shown here is derived from an EMBL/GenBank/DDBJ whole genome shotgun (WGS) entry which is preliminary data.</text>
</comment>
<keyword evidence="6" id="KW-1133">Transmembrane helix</keyword>
<keyword evidence="1" id="KW-0479">Metal-binding</keyword>
<dbReference type="SMART" id="SM00184">
    <property type="entry name" value="RING"/>
    <property type="match status" value="1"/>
</dbReference>
<keyword evidence="3" id="KW-0862">Zinc</keyword>
<dbReference type="InterPro" id="IPR016024">
    <property type="entry name" value="ARM-type_fold"/>
</dbReference>
<evidence type="ECO:0000256" key="4">
    <source>
        <dbReference type="PROSITE-ProRule" id="PRU00175"/>
    </source>
</evidence>
<dbReference type="Pfam" id="PF13639">
    <property type="entry name" value="zf-RING_2"/>
    <property type="match status" value="1"/>
</dbReference>
<proteinExistence type="predicted"/>
<evidence type="ECO:0000313" key="8">
    <source>
        <dbReference type="EMBL" id="GFP95483.1"/>
    </source>
</evidence>
<dbReference type="PANTHER" id="PTHR45931:SF16">
    <property type="entry name" value="RING_U-BOX SUPERFAMILY PROTEIN"/>
    <property type="match status" value="1"/>
</dbReference>
<evidence type="ECO:0000256" key="2">
    <source>
        <dbReference type="ARBA" id="ARBA00022771"/>
    </source>
</evidence>
<keyword evidence="6" id="KW-0812">Transmembrane</keyword>
<dbReference type="EMBL" id="BMAC01000391">
    <property type="protein sequence ID" value="GFP95483.1"/>
    <property type="molecule type" value="Genomic_DNA"/>
</dbReference>
<keyword evidence="2 4" id="KW-0863">Zinc-finger</keyword>